<dbReference type="Proteomes" id="UP001314263">
    <property type="component" value="Unassembled WGS sequence"/>
</dbReference>
<dbReference type="AlphaFoldDB" id="A0AAV1IFM6"/>
<keyword evidence="4" id="KW-1185">Reference proteome</keyword>
<feature type="compositionally biased region" description="Low complexity" evidence="1">
    <location>
        <begin position="286"/>
        <end position="346"/>
    </location>
</feature>
<dbReference type="PRINTS" id="PR01217">
    <property type="entry name" value="PRICHEXTENSN"/>
</dbReference>
<sequence length="471" mass="46692">MLIHILCFVAITIGISEAQTTPGIFGPATGVCGAVTIPYGSSGAGSQLQTFVAPSPGPPAPSATCKPTVNDTYTYTLGPSGQASYSLAPGLRIIGTNVSPSLGYQDTPALNLTGASPLPGAPPTPIPAGAYDVALNYTSRANAQCQNSSHLTPSAFLIQMSTSAALTGPATATSGDSTFTLTVNLTYPAAAVQLPFSDPAAVANGTVQITSNASSPQPVNGSVTVNATGPGYVTYKLSPAQPLAAGTYIVAAKYTPTASYASASSSNPYAFTVNPAATPPPPTSSAPPTTSAAPPTTTASPSATATAPPTTSAASTSTTPPSTSAAPPTTSAAPPTTSGAPPSTSASPPPTSTGPSRTSSAPPTTSAAPPTTSSKPGSSSSPPQTSTRPPSTTPAKTPTTPPSTRPATTTPPPTTPRPVTNVCCQLRLAFCCPTSGRDTARGNYRGDGRNETRSDDRGDGRGDDRGDNRGR</sequence>
<feature type="compositionally biased region" description="Pro residues" evidence="1">
    <location>
        <begin position="399"/>
        <end position="416"/>
    </location>
</feature>
<feature type="chain" id="PRO_5043449334" description="Extracellular protein" evidence="2">
    <location>
        <begin position="19"/>
        <end position="471"/>
    </location>
</feature>
<gene>
    <name evidence="3" type="ORF">CVIRNUC_007897</name>
</gene>
<comment type="caution">
    <text evidence="3">The sequence shown here is derived from an EMBL/GenBank/DDBJ whole genome shotgun (WGS) entry which is preliminary data.</text>
</comment>
<protein>
    <recommendedName>
        <fullName evidence="5">Extracellular protein</fullName>
    </recommendedName>
</protein>
<evidence type="ECO:0000313" key="4">
    <source>
        <dbReference type="Proteomes" id="UP001314263"/>
    </source>
</evidence>
<evidence type="ECO:0008006" key="5">
    <source>
        <dbReference type="Google" id="ProtNLM"/>
    </source>
</evidence>
<evidence type="ECO:0000256" key="1">
    <source>
        <dbReference type="SAM" id="MobiDB-lite"/>
    </source>
</evidence>
<evidence type="ECO:0000313" key="3">
    <source>
        <dbReference type="EMBL" id="CAK0784693.1"/>
    </source>
</evidence>
<evidence type="ECO:0000256" key="2">
    <source>
        <dbReference type="SAM" id="SignalP"/>
    </source>
</evidence>
<feature type="compositionally biased region" description="Low complexity" evidence="1">
    <location>
        <begin position="353"/>
        <end position="398"/>
    </location>
</feature>
<accession>A0AAV1IFM6</accession>
<proteinExistence type="predicted"/>
<feature type="signal peptide" evidence="2">
    <location>
        <begin position="1"/>
        <end position="18"/>
    </location>
</feature>
<name>A0AAV1IFM6_9CHLO</name>
<feature type="compositionally biased region" description="Basic and acidic residues" evidence="1">
    <location>
        <begin position="438"/>
        <end position="471"/>
    </location>
</feature>
<organism evidence="3 4">
    <name type="scientific">Coccomyxa viridis</name>
    <dbReference type="NCBI Taxonomy" id="1274662"/>
    <lineage>
        <taxon>Eukaryota</taxon>
        <taxon>Viridiplantae</taxon>
        <taxon>Chlorophyta</taxon>
        <taxon>core chlorophytes</taxon>
        <taxon>Trebouxiophyceae</taxon>
        <taxon>Trebouxiophyceae incertae sedis</taxon>
        <taxon>Coccomyxaceae</taxon>
        <taxon>Coccomyxa</taxon>
    </lineage>
</organism>
<feature type="region of interest" description="Disordered" evidence="1">
    <location>
        <begin position="434"/>
        <end position="471"/>
    </location>
</feature>
<reference evidence="3 4" key="1">
    <citation type="submission" date="2023-10" db="EMBL/GenBank/DDBJ databases">
        <authorList>
            <person name="Maclean D."/>
            <person name="Macfadyen A."/>
        </authorList>
    </citation>
    <scope>NUCLEOTIDE SEQUENCE [LARGE SCALE GENOMIC DNA]</scope>
</reference>
<keyword evidence="2" id="KW-0732">Signal</keyword>
<feature type="region of interest" description="Disordered" evidence="1">
    <location>
        <begin position="274"/>
        <end position="417"/>
    </location>
</feature>
<dbReference type="EMBL" id="CAUYUE010000011">
    <property type="protein sequence ID" value="CAK0784693.1"/>
    <property type="molecule type" value="Genomic_DNA"/>
</dbReference>